<organism evidence="2 3">
    <name type="scientific">Collybiopsis confluens</name>
    <dbReference type="NCBI Taxonomy" id="2823264"/>
    <lineage>
        <taxon>Eukaryota</taxon>
        <taxon>Fungi</taxon>
        <taxon>Dikarya</taxon>
        <taxon>Basidiomycota</taxon>
        <taxon>Agaricomycotina</taxon>
        <taxon>Agaricomycetes</taxon>
        <taxon>Agaricomycetidae</taxon>
        <taxon>Agaricales</taxon>
        <taxon>Marasmiineae</taxon>
        <taxon>Omphalotaceae</taxon>
        <taxon>Collybiopsis</taxon>
    </lineage>
</organism>
<dbReference type="OrthoDB" id="3019393at2759"/>
<evidence type="ECO:0000256" key="1">
    <source>
        <dbReference type="SAM" id="MobiDB-lite"/>
    </source>
</evidence>
<protein>
    <submittedName>
        <fullName evidence="2">Uncharacterized protein</fullName>
    </submittedName>
</protein>
<reference evidence="2 3" key="1">
    <citation type="journal article" date="2020" name="ISME J.">
        <title>Uncovering the hidden diversity of litter-decomposition mechanisms in mushroom-forming fungi.</title>
        <authorList>
            <person name="Floudas D."/>
            <person name="Bentzer J."/>
            <person name="Ahren D."/>
            <person name="Johansson T."/>
            <person name="Persson P."/>
            <person name="Tunlid A."/>
        </authorList>
    </citation>
    <scope>NUCLEOTIDE SEQUENCE [LARGE SCALE GENOMIC DNA]</scope>
    <source>
        <strain evidence="2 3">CBS 406.79</strain>
    </source>
</reference>
<sequence>MAVTTRAQAKRISAAFDLLKTPKSSGRRASRRRQLPVTPERRARQTPKSARIRQPRTPATRKDNKPRTPTNKRREPATDEASPVAPASSSGVVPSSSALQIVASSDGWVKCGNSLRRESDARLTSQYEQRQQASLVQRSEDVFNTHAERLIEQYNSTYQWYDRMMTEGLQNAQVSASAAGGGLGPLGPIAEDEEDRMTEVDGEELSREDSLMDNGETSAAEFVAGSSSSDSLMDNGETSTVAGSSGISSKSLATPIAPGERLFPKQFQDCPPGVRISLFHSPTKILDEDEDDN</sequence>
<proteinExistence type="predicted"/>
<name>A0A8H5HCG2_9AGAR</name>
<feature type="compositionally biased region" description="Basic and acidic residues" evidence="1">
    <location>
        <begin position="60"/>
        <end position="77"/>
    </location>
</feature>
<gene>
    <name evidence="2" type="ORF">D9757_007087</name>
</gene>
<evidence type="ECO:0000313" key="3">
    <source>
        <dbReference type="Proteomes" id="UP000518752"/>
    </source>
</evidence>
<feature type="region of interest" description="Disordered" evidence="1">
    <location>
        <begin position="222"/>
        <end position="252"/>
    </location>
</feature>
<feature type="compositionally biased region" description="Basic residues" evidence="1">
    <location>
        <begin position="25"/>
        <end position="34"/>
    </location>
</feature>
<dbReference type="EMBL" id="JAACJN010000062">
    <property type="protein sequence ID" value="KAF5380762.1"/>
    <property type="molecule type" value="Genomic_DNA"/>
</dbReference>
<evidence type="ECO:0000313" key="2">
    <source>
        <dbReference type="EMBL" id="KAF5380762.1"/>
    </source>
</evidence>
<dbReference type="AlphaFoldDB" id="A0A8H5HCG2"/>
<feature type="compositionally biased region" description="Polar residues" evidence="1">
    <location>
        <begin position="225"/>
        <end position="252"/>
    </location>
</feature>
<feature type="region of interest" description="Disordered" evidence="1">
    <location>
        <begin position="1"/>
        <end position="95"/>
    </location>
</feature>
<dbReference type="Proteomes" id="UP000518752">
    <property type="component" value="Unassembled WGS sequence"/>
</dbReference>
<keyword evidence="3" id="KW-1185">Reference proteome</keyword>
<feature type="compositionally biased region" description="Low complexity" evidence="1">
    <location>
        <begin position="81"/>
        <end position="95"/>
    </location>
</feature>
<comment type="caution">
    <text evidence="2">The sequence shown here is derived from an EMBL/GenBank/DDBJ whole genome shotgun (WGS) entry which is preliminary data.</text>
</comment>
<accession>A0A8H5HCG2</accession>